<dbReference type="InterPro" id="IPR021557">
    <property type="entry name" value="DUF3016"/>
</dbReference>
<sequence length="185" mass="20475">MRTVIATVLILLGLAGCAGSTSKGMLAADAPRALPPSGPVSVSWSDPAKFTEITTSGNAWAAAQGDWLVQLAQYMRRQAERQLPPGHQLELTILDIKRAGQYEPWLGVDQQNVRIVRDIYPPRMKVRFRELNAQGQVVAEGERSLTDPGFLVSSGMLNDSDPLRYEKRMIDSWLRREFAARAAAR</sequence>
<proteinExistence type="predicted"/>
<dbReference type="OrthoDB" id="195620at2"/>
<feature type="chain" id="PRO_5012612360" description="DUF3016 domain-containing protein" evidence="1">
    <location>
        <begin position="28"/>
        <end position="185"/>
    </location>
</feature>
<evidence type="ECO:0000313" key="3">
    <source>
        <dbReference type="Proteomes" id="UP000242857"/>
    </source>
</evidence>
<evidence type="ECO:0000313" key="2">
    <source>
        <dbReference type="EMBL" id="SHE88991.1"/>
    </source>
</evidence>
<dbReference type="STRING" id="213588.SAMN02745204_01343"/>
<keyword evidence="1" id="KW-0732">Signal</keyword>
<name>A0A1M4X697_9GAMM</name>
<feature type="signal peptide" evidence="1">
    <location>
        <begin position="1"/>
        <end position="27"/>
    </location>
</feature>
<evidence type="ECO:0000256" key="1">
    <source>
        <dbReference type="SAM" id="SignalP"/>
    </source>
</evidence>
<evidence type="ECO:0008006" key="4">
    <source>
        <dbReference type="Google" id="ProtNLM"/>
    </source>
</evidence>
<dbReference type="Proteomes" id="UP000242857">
    <property type="component" value="Unassembled WGS sequence"/>
</dbReference>
<dbReference type="AlphaFoldDB" id="A0A1M4X697"/>
<gene>
    <name evidence="2" type="ORF">SAMN02745204_01343</name>
</gene>
<accession>A0A1M4X697</accession>
<dbReference type="EMBL" id="FQUK01000019">
    <property type="protein sequence ID" value="SHE88991.1"/>
    <property type="molecule type" value="Genomic_DNA"/>
</dbReference>
<reference evidence="3" key="1">
    <citation type="submission" date="2016-11" db="EMBL/GenBank/DDBJ databases">
        <authorList>
            <person name="Varghese N."/>
            <person name="Submissions S."/>
        </authorList>
    </citation>
    <scope>NUCLEOTIDE SEQUENCE [LARGE SCALE GENOMIC DNA]</scope>
    <source>
        <strain evidence="3">DSM 14834</strain>
    </source>
</reference>
<keyword evidence="3" id="KW-1185">Reference proteome</keyword>
<dbReference type="RefSeq" id="WP_072755843.1">
    <property type="nucleotide sequence ID" value="NZ_FQUK01000019.1"/>
</dbReference>
<dbReference type="PROSITE" id="PS51257">
    <property type="entry name" value="PROKAR_LIPOPROTEIN"/>
    <property type="match status" value="1"/>
</dbReference>
<organism evidence="2 3">
    <name type="scientific">Thermomonas hydrothermalis</name>
    <dbReference type="NCBI Taxonomy" id="213588"/>
    <lineage>
        <taxon>Bacteria</taxon>
        <taxon>Pseudomonadati</taxon>
        <taxon>Pseudomonadota</taxon>
        <taxon>Gammaproteobacteria</taxon>
        <taxon>Lysobacterales</taxon>
        <taxon>Lysobacteraceae</taxon>
        <taxon>Thermomonas</taxon>
    </lineage>
</organism>
<dbReference type="Pfam" id="PF11454">
    <property type="entry name" value="DUF3016"/>
    <property type="match status" value="1"/>
</dbReference>
<protein>
    <recommendedName>
        <fullName evidence="4">DUF3016 domain-containing protein</fullName>
    </recommendedName>
</protein>